<dbReference type="PROSITE" id="PS00072">
    <property type="entry name" value="ACYL_COA_DH_1"/>
    <property type="match status" value="1"/>
</dbReference>
<evidence type="ECO:0000256" key="18">
    <source>
        <dbReference type="ARBA" id="ARBA00040902"/>
    </source>
</evidence>
<dbReference type="Gene3D" id="1.20.140.10">
    <property type="entry name" value="Butyryl-CoA Dehydrogenase, subunit A, domain 3"/>
    <property type="match status" value="2"/>
</dbReference>
<evidence type="ECO:0000256" key="12">
    <source>
        <dbReference type="ARBA" id="ARBA00022990"/>
    </source>
</evidence>
<evidence type="ECO:0000256" key="9">
    <source>
        <dbReference type="ARBA" id="ARBA00022827"/>
    </source>
</evidence>
<evidence type="ECO:0000256" key="5">
    <source>
        <dbReference type="ARBA" id="ARBA00022553"/>
    </source>
</evidence>
<keyword evidence="6 28" id="KW-0285">Flavoprotein</keyword>
<comment type="catalytic activity">
    <reaction evidence="22">
        <text>oxidized [electron-transfer flavoprotein] + hexadecanoyl-CoA + H(+) = (2E)-hexadecenoyl-CoA + reduced [electron-transfer flavoprotein]</text>
        <dbReference type="Rhea" id="RHEA:43448"/>
        <dbReference type="Rhea" id="RHEA-COMP:10685"/>
        <dbReference type="Rhea" id="RHEA-COMP:10686"/>
        <dbReference type="ChEBI" id="CHEBI:15378"/>
        <dbReference type="ChEBI" id="CHEBI:57379"/>
        <dbReference type="ChEBI" id="CHEBI:57692"/>
        <dbReference type="ChEBI" id="CHEBI:58307"/>
        <dbReference type="ChEBI" id="CHEBI:61526"/>
    </reaction>
    <physiologicalReaction direction="left-to-right" evidence="22">
        <dbReference type="Rhea" id="RHEA:43449"/>
    </physiologicalReaction>
</comment>
<dbReference type="Ensembl" id="ENSAOCT00000040284.1">
    <property type="protein sequence ID" value="ENSAOCP00000055778.1"/>
    <property type="gene ID" value="ENSAOCG00000022098.2"/>
</dbReference>
<comment type="cofactor">
    <cofactor evidence="1 28">
        <name>FAD</name>
        <dbReference type="ChEBI" id="CHEBI:57692"/>
    </cofactor>
</comment>
<evidence type="ECO:0000256" key="3">
    <source>
        <dbReference type="ARBA" id="ARBA00005198"/>
    </source>
</evidence>
<evidence type="ECO:0000259" key="31">
    <source>
        <dbReference type="Pfam" id="PF02771"/>
    </source>
</evidence>
<evidence type="ECO:0000256" key="26">
    <source>
        <dbReference type="ARBA" id="ARBA00049140"/>
    </source>
</evidence>
<dbReference type="GO" id="GO:0050660">
    <property type="term" value="F:flavin adenine dinucleotide binding"/>
    <property type="evidence" value="ECO:0007669"/>
    <property type="project" value="InterPro"/>
</dbReference>
<dbReference type="InterPro" id="IPR006091">
    <property type="entry name" value="Acyl-CoA_Oxase/DH_mid-dom"/>
</dbReference>
<evidence type="ECO:0000313" key="34">
    <source>
        <dbReference type="Proteomes" id="UP001501940"/>
    </source>
</evidence>
<keyword evidence="14" id="KW-0443">Lipid metabolism</keyword>
<comment type="subcellular location">
    <subcellularLocation>
        <location evidence="2">Mitochondrion inner membrane</location>
        <topology evidence="2">Peripheral membrane protein</topology>
    </subcellularLocation>
</comment>
<keyword evidence="12" id="KW-0007">Acetylation</keyword>
<evidence type="ECO:0000256" key="2">
    <source>
        <dbReference type="ARBA" id="ARBA00004637"/>
    </source>
</evidence>
<evidence type="ECO:0000256" key="15">
    <source>
        <dbReference type="ARBA" id="ARBA00023128"/>
    </source>
</evidence>
<reference evidence="33" key="3">
    <citation type="submission" date="2025-09" db="UniProtKB">
        <authorList>
            <consortium name="Ensembl"/>
        </authorList>
    </citation>
    <scope>IDENTIFICATION</scope>
</reference>
<evidence type="ECO:0000259" key="30">
    <source>
        <dbReference type="Pfam" id="PF02770"/>
    </source>
</evidence>
<evidence type="ECO:0000256" key="1">
    <source>
        <dbReference type="ARBA" id="ARBA00001974"/>
    </source>
</evidence>
<proteinExistence type="inferred from homology"/>
<keyword evidence="15" id="KW-0496">Mitochondrion</keyword>
<comment type="catalytic activity">
    <reaction evidence="27">
        <text>octadecanoyl-CoA + oxidized [electron-transfer flavoprotein] + H(+) = (2E)-octadecenoyl-CoA + reduced [electron-transfer flavoprotein]</text>
        <dbReference type="Rhea" id="RHEA:47240"/>
        <dbReference type="Rhea" id="RHEA-COMP:10685"/>
        <dbReference type="Rhea" id="RHEA-COMP:10686"/>
        <dbReference type="ChEBI" id="CHEBI:15378"/>
        <dbReference type="ChEBI" id="CHEBI:57394"/>
        <dbReference type="ChEBI" id="CHEBI:57692"/>
        <dbReference type="ChEBI" id="CHEBI:58307"/>
        <dbReference type="ChEBI" id="CHEBI:71412"/>
    </reaction>
    <physiologicalReaction direction="left-to-right" evidence="27">
        <dbReference type="Rhea" id="RHEA:47241"/>
    </physiologicalReaction>
</comment>
<reference evidence="33 34" key="1">
    <citation type="submission" date="2022-01" db="EMBL/GenBank/DDBJ databases">
        <title>A chromosome-scale genome assembly of the false clownfish, Amphiprion ocellaris.</title>
        <authorList>
            <person name="Ryu T."/>
        </authorList>
    </citation>
    <scope>NUCLEOTIDE SEQUENCE [LARGE SCALE GENOMIC DNA]</scope>
</reference>
<keyword evidence="5" id="KW-0597">Phosphoprotein</keyword>
<evidence type="ECO:0000256" key="13">
    <source>
        <dbReference type="ARBA" id="ARBA00023002"/>
    </source>
</evidence>
<evidence type="ECO:0000256" key="16">
    <source>
        <dbReference type="ARBA" id="ARBA00023136"/>
    </source>
</evidence>
<dbReference type="PANTHER" id="PTHR43884:SF11">
    <property type="entry name" value="VERY LONG-CHAIN SPECIFIC ACYL-COA DEHYDROGENASE, MITOCHONDRIAL"/>
    <property type="match status" value="1"/>
</dbReference>
<comment type="catalytic activity">
    <reaction evidence="23">
        <text>tetracosanoyl-CoA + oxidized [electron-transfer flavoprotein] + H(+) = (2E)-tetracosenoyl-CoA + reduced [electron-transfer flavoprotein]</text>
        <dbReference type="Rhea" id="RHEA:47232"/>
        <dbReference type="Rhea" id="RHEA-COMP:10685"/>
        <dbReference type="Rhea" id="RHEA-COMP:10686"/>
        <dbReference type="ChEBI" id="CHEBI:15378"/>
        <dbReference type="ChEBI" id="CHEBI:57692"/>
        <dbReference type="ChEBI" id="CHEBI:58307"/>
        <dbReference type="ChEBI" id="CHEBI:65052"/>
        <dbReference type="ChEBI" id="CHEBI:74693"/>
    </reaction>
    <physiologicalReaction direction="left-to-right" evidence="23">
        <dbReference type="Rhea" id="RHEA:47233"/>
    </physiologicalReaction>
</comment>
<sequence>RNQKEYKVQKANTRFTVFNFPQESKSFAVSIFKGQIATAQVFPFPSVLSEEQEQFLRELVGPVNKFFEEVNDAAKNDALEKVEDHTMEGLKEMGAFGLQVPADLNGLGLSNTQYARLVEIVGGYDLGVGITLGAHQSIGFKGILLFGNPAQKEKYLPKLATGEHIAAFCLTEPASGSDAASIKTTAVQSPCGQYFTLNGSKIWISNGGLAEIFTVFAKTPMKDPKTGEMKDKITAFVVERSFGGVTSGPPEKKMGIKASNTAEVYFDNVRVPADCVLGEVGGGFKVAMNILNNGRFGMAAALSGTMKSSIAKAVDHAANRTQFGSKIHNYGVIQEKMARMTMLQYVTESMAYMISGNMDSGATEFQIEAAISKIFASVRILVAHIVSVDRAGNQLKGLQKALKNPLGNAGLLAGEITKRLNKQFHFSDEQFVLKRVADCAIDLYAMVVVLSRASRSLSQGHASAQYEKMLCETWCMEASDRVMRDIKLLRSGESRKLFKNLRAISTALVENGGPVSPHPLGF</sequence>
<dbReference type="FunFam" id="2.40.110.10:FF:000006">
    <property type="entry name" value="very long-chain specific acyl-CoA dehydrogenase, mitochondrial"/>
    <property type="match status" value="1"/>
</dbReference>
<comment type="similarity">
    <text evidence="4 28">Belongs to the acyl-CoA dehydrogenase family.</text>
</comment>
<feature type="domain" description="Acyl-CoA oxidase/dehydrogenase middle" evidence="30">
    <location>
        <begin position="167"/>
        <end position="269"/>
    </location>
</feature>
<accession>A0AAQ5YPP6</accession>
<comment type="subunit">
    <text evidence="20">Homodimer. Homodimerizes after import into the mitochondrion.</text>
</comment>
<dbReference type="AlphaFoldDB" id="A0AAQ5YPP6"/>
<keyword evidence="10" id="KW-0276">Fatty acid metabolism</keyword>
<evidence type="ECO:0000256" key="6">
    <source>
        <dbReference type="ARBA" id="ARBA00022630"/>
    </source>
</evidence>
<dbReference type="InterPro" id="IPR009100">
    <property type="entry name" value="AcylCoA_DH/oxidase_NM_dom_sf"/>
</dbReference>
<evidence type="ECO:0000256" key="22">
    <source>
        <dbReference type="ARBA" id="ARBA00047916"/>
    </source>
</evidence>
<dbReference type="Pfam" id="PF02770">
    <property type="entry name" value="Acyl-CoA_dh_M"/>
    <property type="match status" value="1"/>
</dbReference>
<dbReference type="PANTHER" id="PTHR43884">
    <property type="entry name" value="ACYL-COA DEHYDROGENASE"/>
    <property type="match status" value="1"/>
</dbReference>
<dbReference type="InterPro" id="IPR036250">
    <property type="entry name" value="AcylCo_DH-like_C"/>
</dbReference>
<gene>
    <name evidence="33" type="primary">ACADVL</name>
</gene>
<dbReference type="SUPFAM" id="SSF56645">
    <property type="entry name" value="Acyl-CoA dehydrogenase NM domain-like"/>
    <property type="match status" value="1"/>
</dbReference>
<dbReference type="Gene3D" id="2.40.110.10">
    <property type="entry name" value="Butyryl-CoA Dehydrogenase, subunit A, domain 2"/>
    <property type="match status" value="1"/>
</dbReference>
<comment type="catalytic activity">
    <reaction evidence="21">
        <text>dodecanoyl-CoA + oxidized [electron-transfer flavoprotein] + H(+) = (2E)-dodecenoyl-CoA + reduced [electron-transfer flavoprotein]</text>
        <dbReference type="Rhea" id="RHEA:47296"/>
        <dbReference type="Rhea" id="RHEA-COMP:10685"/>
        <dbReference type="Rhea" id="RHEA-COMP:10686"/>
        <dbReference type="ChEBI" id="CHEBI:15378"/>
        <dbReference type="ChEBI" id="CHEBI:57330"/>
        <dbReference type="ChEBI" id="CHEBI:57375"/>
        <dbReference type="ChEBI" id="CHEBI:57692"/>
        <dbReference type="ChEBI" id="CHEBI:58307"/>
    </reaction>
    <physiologicalReaction direction="left-to-right" evidence="21">
        <dbReference type="Rhea" id="RHEA:47297"/>
    </physiologicalReaction>
</comment>
<protein>
    <recommendedName>
        <fullName evidence="18">Very long-chain specific acyl-CoA dehydrogenase, mitochondrial</fullName>
        <ecNumber evidence="17">1.3.8.9</ecNumber>
    </recommendedName>
</protein>
<dbReference type="EC" id="1.3.8.9" evidence="17"/>
<dbReference type="Pfam" id="PF02771">
    <property type="entry name" value="Acyl-CoA_dh_N"/>
    <property type="match status" value="1"/>
</dbReference>
<evidence type="ECO:0000256" key="21">
    <source>
        <dbReference type="ARBA" id="ARBA00047893"/>
    </source>
</evidence>
<dbReference type="GO" id="GO:0005743">
    <property type="term" value="C:mitochondrial inner membrane"/>
    <property type="evidence" value="ECO:0007669"/>
    <property type="project" value="UniProtKB-SubCell"/>
</dbReference>
<dbReference type="SUPFAM" id="SSF47203">
    <property type="entry name" value="Acyl-CoA dehydrogenase C-terminal domain-like"/>
    <property type="match status" value="1"/>
</dbReference>
<evidence type="ECO:0000259" key="29">
    <source>
        <dbReference type="Pfam" id="PF00441"/>
    </source>
</evidence>
<evidence type="ECO:0000256" key="7">
    <source>
        <dbReference type="ARBA" id="ARBA00022792"/>
    </source>
</evidence>
<comment type="catalytic activity">
    <reaction evidence="25">
        <text>a very-long-chain 2,3-saturated fatty acyl-CoA + oxidized [electron-transfer flavoprotein] + H(+) = a very-long-chain (2E)-enoyl-CoA + reduced [electron-transfer flavoprotein]</text>
        <dbReference type="Rhea" id="RHEA:19181"/>
        <dbReference type="Rhea" id="RHEA-COMP:10685"/>
        <dbReference type="Rhea" id="RHEA-COMP:10686"/>
        <dbReference type="ChEBI" id="CHEBI:15378"/>
        <dbReference type="ChEBI" id="CHEBI:57692"/>
        <dbReference type="ChEBI" id="CHEBI:58307"/>
        <dbReference type="ChEBI" id="CHEBI:83724"/>
        <dbReference type="ChEBI" id="CHEBI:83728"/>
        <dbReference type="EC" id="1.3.8.9"/>
    </reaction>
    <physiologicalReaction direction="left-to-right" evidence="25">
        <dbReference type="Rhea" id="RHEA:19182"/>
    </physiologicalReaction>
</comment>
<evidence type="ECO:0000256" key="23">
    <source>
        <dbReference type="ARBA" id="ARBA00048086"/>
    </source>
</evidence>
<reference evidence="33" key="2">
    <citation type="submission" date="2025-08" db="UniProtKB">
        <authorList>
            <consortium name="Ensembl"/>
        </authorList>
    </citation>
    <scope>IDENTIFICATION</scope>
</reference>
<evidence type="ECO:0000256" key="8">
    <source>
        <dbReference type="ARBA" id="ARBA00022799"/>
    </source>
</evidence>
<keyword evidence="7" id="KW-0999">Mitochondrion inner membrane</keyword>
<comment type="catalytic activity">
    <reaction evidence="26">
        <text>eicosanoyl-CoA + oxidized [electron-transfer flavoprotein] + H(+) = (2E)-eicosenoyl-CoA + reduced [electron-transfer flavoprotein]</text>
        <dbReference type="Rhea" id="RHEA:47236"/>
        <dbReference type="Rhea" id="RHEA-COMP:10685"/>
        <dbReference type="Rhea" id="RHEA-COMP:10686"/>
        <dbReference type="ChEBI" id="CHEBI:15378"/>
        <dbReference type="ChEBI" id="CHEBI:57380"/>
        <dbReference type="ChEBI" id="CHEBI:57692"/>
        <dbReference type="ChEBI" id="CHEBI:58307"/>
        <dbReference type="ChEBI" id="CHEBI:74691"/>
    </reaction>
    <physiologicalReaction direction="left-to-right" evidence="26">
        <dbReference type="Rhea" id="RHEA:47237"/>
    </physiologicalReaction>
</comment>
<keyword evidence="11" id="KW-0809">Transit peptide</keyword>
<evidence type="ECO:0000256" key="14">
    <source>
        <dbReference type="ARBA" id="ARBA00023098"/>
    </source>
</evidence>
<dbReference type="GeneTree" id="ENSGT00940000158535"/>
<dbReference type="GO" id="GO:0017099">
    <property type="term" value="F:very-long-chain fatty acyl-CoA dehydrogenase activity"/>
    <property type="evidence" value="ECO:0007669"/>
    <property type="project" value="UniProtKB-EC"/>
</dbReference>
<dbReference type="FunFam" id="1.20.140.10:FF:000008">
    <property type="entry name" value="acyl-CoA dehydrogenase family member 9, mitochondrial"/>
    <property type="match status" value="1"/>
</dbReference>
<evidence type="ECO:0000256" key="17">
    <source>
        <dbReference type="ARBA" id="ARBA00039034"/>
    </source>
</evidence>
<feature type="domain" description="Acyl-CoA dehydrogenase/oxidase N-terminal" evidence="31">
    <location>
        <begin position="50"/>
        <end position="163"/>
    </location>
</feature>
<dbReference type="Pfam" id="PF21343">
    <property type="entry name" value="ACAD9-ACADV_C"/>
    <property type="match status" value="1"/>
</dbReference>
<evidence type="ECO:0000256" key="20">
    <source>
        <dbReference type="ARBA" id="ARBA00046812"/>
    </source>
</evidence>
<dbReference type="InterPro" id="IPR006089">
    <property type="entry name" value="Acyl-CoA_DH_CS"/>
</dbReference>
<dbReference type="FunFam" id="1.10.540.10:FF:000001">
    <property type="entry name" value="Very long-chain-specific acyl-CoA dehydrogenase, mitochondrial"/>
    <property type="match status" value="1"/>
</dbReference>
<comment type="function">
    <text evidence="19">Very long-chain specific acyl-CoA dehydrogenase is one of the acyl-CoA dehydrogenases that catalyze the first step of mitochondrial fatty acid beta-oxidation, an aerobic process breaking down fatty acids into acetyl-CoA and allowing the production of energy from fats. The first step of fatty acid beta-oxidation consists in the removal of one hydrogen from C-2 and C-3 of the straight-chain fatty acyl-CoA thioester, resulting in the formation of trans-2-enoyl-CoA. Among the different mitochondrial acyl-CoA dehydrogenases, very long-chain specific acyl-CoA dehydrogenase acts specifically on acyl-CoAs with saturated 12 to 24 carbons long primary chains.</text>
</comment>
<dbReference type="Gene3D" id="1.10.540.10">
    <property type="entry name" value="Acyl-CoA dehydrogenase/oxidase, N-terminal domain"/>
    <property type="match status" value="1"/>
</dbReference>
<dbReference type="InterPro" id="IPR013786">
    <property type="entry name" value="AcylCoA_DH/ox_N"/>
</dbReference>
<keyword evidence="9 28" id="KW-0274">FAD</keyword>
<dbReference type="InterPro" id="IPR009075">
    <property type="entry name" value="AcylCo_DH/oxidase_C"/>
</dbReference>
<dbReference type="InterPro" id="IPR049448">
    <property type="entry name" value="ACAD9/ACADV-like_C"/>
</dbReference>
<evidence type="ECO:0000256" key="27">
    <source>
        <dbReference type="ARBA" id="ARBA00049224"/>
    </source>
</evidence>
<keyword evidence="13 28" id="KW-0560">Oxidoreductase</keyword>
<evidence type="ECO:0000256" key="28">
    <source>
        <dbReference type="RuleBase" id="RU362125"/>
    </source>
</evidence>
<keyword evidence="34" id="KW-1185">Reference proteome</keyword>
<dbReference type="InterPro" id="IPR046373">
    <property type="entry name" value="Acyl-CoA_Oxase/DH_mid-dom_sf"/>
</dbReference>
<organism evidence="33 34">
    <name type="scientific">Amphiprion ocellaris</name>
    <name type="common">Clown anemonefish</name>
    <dbReference type="NCBI Taxonomy" id="80972"/>
    <lineage>
        <taxon>Eukaryota</taxon>
        <taxon>Metazoa</taxon>
        <taxon>Chordata</taxon>
        <taxon>Craniata</taxon>
        <taxon>Vertebrata</taxon>
        <taxon>Euteleostomi</taxon>
        <taxon>Actinopterygii</taxon>
        <taxon>Neopterygii</taxon>
        <taxon>Teleostei</taxon>
        <taxon>Neoteleostei</taxon>
        <taxon>Acanthomorphata</taxon>
        <taxon>Ovalentaria</taxon>
        <taxon>Pomacentridae</taxon>
        <taxon>Amphiprion</taxon>
    </lineage>
</organism>
<evidence type="ECO:0000256" key="24">
    <source>
        <dbReference type="ARBA" id="ARBA00049038"/>
    </source>
</evidence>
<feature type="domain" description="Acyl-CoA dehydrogenase/oxidase C-terminal" evidence="29">
    <location>
        <begin position="281"/>
        <end position="377"/>
    </location>
</feature>
<name>A0AAQ5YPP6_AMPOC</name>
<dbReference type="CDD" id="cd01161">
    <property type="entry name" value="VLCAD"/>
    <property type="match status" value="1"/>
</dbReference>
<keyword evidence="16" id="KW-0472">Membrane</keyword>
<dbReference type="GO" id="GO:0006631">
    <property type="term" value="P:fatty acid metabolic process"/>
    <property type="evidence" value="ECO:0007669"/>
    <property type="project" value="UniProtKB-KW"/>
</dbReference>
<evidence type="ECO:0000256" key="25">
    <source>
        <dbReference type="ARBA" id="ARBA00049050"/>
    </source>
</evidence>
<evidence type="ECO:0000256" key="10">
    <source>
        <dbReference type="ARBA" id="ARBA00022832"/>
    </source>
</evidence>
<evidence type="ECO:0000313" key="33">
    <source>
        <dbReference type="Ensembl" id="ENSAOCP00000055778.1"/>
    </source>
</evidence>
<dbReference type="Proteomes" id="UP001501940">
    <property type="component" value="Chromosome 23"/>
</dbReference>
<comment type="pathway">
    <text evidence="3">Lipid metabolism; mitochondrial fatty acid beta-oxidation.</text>
</comment>
<evidence type="ECO:0000256" key="4">
    <source>
        <dbReference type="ARBA" id="ARBA00009347"/>
    </source>
</evidence>
<feature type="domain" description="ACAD9/ACADV-like C-terminal" evidence="32">
    <location>
        <begin position="427"/>
        <end position="513"/>
    </location>
</feature>
<evidence type="ECO:0000256" key="19">
    <source>
        <dbReference type="ARBA" id="ARBA00045422"/>
    </source>
</evidence>
<dbReference type="Pfam" id="PF00441">
    <property type="entry name" value="Acyl-CoA_dh_1"/>
    <property type="match status" value="1"/>
</dbReference>
<dbReference type="GO" id="GO:0000062">
    <property type="term" value="F:fatty-acyl-CoA binding"/>
    <property type="evidence" value="ECO:0007669"/>
    <property type="project" value="TreeGrafter"/>
</dbReference>
<evidence type="ECO:0000259" key="32">
    <source>
        <dbReference type="Pfam" id="PF21343"/>
    </source>
</evidence>
<evidence type="ECO:0000256" key="11">
    <source>
        <dbReference type="ARBA" id="ARBA00022946"/>
    </source>
</evidence>
<dbReference type="InterPro" id="IPR037069">
    <property type="entry name" value="AcylCoA_DH/ox_N_sf"/>
</dbReference>
<keyword evidence="8" id="KW-0702">S-nitrosylation</keyword>
<comment type="catalytic activity">
    <reaction evidence="24">
        <text>tetradecanoyl-CoA + oxidized [electron-transfer flavoprotein] + H(+) = (2E)-tetradecenoyl-CoA + reduced [electron-transfer flavoprotein]</text>
        <dbReference type="Rhea" id="RHEA:47316"/>
        <dbReference type="Rhea" id="RHEA-COMP:10685"/>
        <dbReference type="Rhea" id="RHEA-COMP:10686"/>
        <dbReference type="ChEBI" id="CHEBI:15378"/>
        <dbReference type="ChEBI" id="CHEBI:57385"/>
        <dbReference type="ChEBI" id="CHEBI:57692"/>
        <dbReference type="ChEBI" id="CHEBI:58307"/>
        <dbReference type="ChEBI" id="CHEBI:61405"/>
    </reaction>
    <physiologicalReaction direction="left-to-right" evidence="24">
        <dbReference type="Rhea" id="RHEA:47317"/>
    </physiologicalReaction>
</comment>